<accession>G4T949</accession>
<comment type="caution">
    <text evidence="1">The sequence shown here is derived from an EMBL/GenBank/DDBJ whole genome shotgun (WGS) entry which is preliminary data.</text>
</comment>
<dbReference type="HOGENOM" id="CLU_2543409_0_0_1"/>
<protein>
    <submittedName>
        <fullName evidence="1">Uncharacterized protein</fullName>
    </submittedName>
</protein>
<dbReference type="Proteomes" id="UP000007148">
    <property type="component" value="Unassembled WGS sequence"/>
</dbReference>
<dbReference type="InParanoid" id="G4T949"/>
<reference evidence="1 2" key="1">
    <citation type="journal article" date="2011" name="PLoS Pathog.">
        <title>Endophytic Life Strategies Decoded by Genome and Transcriptome Analyses of the Mutualistic Root Symbiont Piriformospora indica.</title>
        <authorList>
            <person name="Zuccaro A."/>
            <person name="Lahrmann U."/>
            <person name="Guldener U."/>
            <person name="Langen G."/>
            <person name="Pfiffi S."/>
            <person name="Biedenkopf D."/>
            <person name="Wong P."/>
            <person name="Samans B."/>
            <person name="Grimm C."/>
            <person name="Basiewicz M."/>
            <person name="Murat C."/>
            <person name="Martin F."/>
            <person name="Kogel K.H."/>
        </authorList>
    </citation>
    <scope>NUCLEOTIDE SEQUENCE [LARGE SCALE GENOMIC DNA]</scope>
    <source>
        <strain evidence="1 2">DSM 11827</strain>
    </source>
</reference>
<dbReference type="EMBL" id="CAFZ01000021">
    <property type="protein sequence ID" value="CCA67842.1"/>
    <property type="molecule type" value="Genomic_DNA"/>
</dbReference>
<evidence type="ECO:0000313" key="2">
    <source>
        <dbReference type="Proteomes" id="UP000007148"/>
    </source>
</evidence>
<evidence type="ECO:0000313" key="1">
    <source>
        <dbReference type="EMBL" id="CCA67842.1"/>
    </source>
</evidence>
<gene>
    <name evidence="1" type="ORF">PIIN_01666</name>
</gene>
<organism evidence="1 2">
    <name type="scientific">Serendipita indica (strain DSM 11827)</name>
    <name type="common">Root endophyte fungus</name>
    <name type="synonym">Piriformospora indica</name>
    <dbReference type="NCBI Taxonomy" id="1109443"/>
    <lineage>
        <taxon>Eukaryota</taxon>
        <taxon>Fungi</taxon>
        <taxon>Dikarya</taxon>
        <taxon>Basidiomycota</taxon>
        <taxon>Agaricomycotina</taxon>
        <taxon>Agaricomycetes</taxon>
        <taxon>Sebacinales</taxon>
        <taxon>Serendipitaceae</taxon>
        <taxon>Serendipita</taxon>
    </lineage>
</organism>
<dbReference type="AlphaFoldDB" id="G4T949"/>
<proteinExistence type="predicted"/>
<keyword evidence="2" id="KW-1185">Reference proteome</keyword>
<sequence>MLETLGITDFHGEKHTLLPFIQERCFSPLLLPKDSEARISTLLIEVIGGRDVIESSLGDSDLFNSMKVEWEGGKLILTTRNGH</sequence>
<name>G4T949_SERID</name>